<keyword evidence="4" id="KW-1185">Reference proteome</keyword>
<feature type="transmembrane region" description="Helical" evidence="2">
    <location>
        <begin position="6"/>
        <end position="26"/>
    </location>
</feature>
<dbReference type="RefSeq" id="WP_204022890.1">
    <property type="nucleotide sequence ID" value="NZ_BOOW01000009.1"/>
</dbReference>
<organism evidence="3 4">
    <name type="scientific">Sinosporangium siamense</name>
    <dbReference type="NCBI Taxonomy" id="1367973"/>
    <lineage>
        <taxon>Bacteria</taxon>
        <taxon>Bacillati</taxon>
        <taxon>Actinomycetota</taxon>
        <taxon>Actinomycetes</taxon>
        <taxon>Streptosporangiales</taxon>
        <taxon>Streptosporangiaceae</taxon>
        <taxon>Sinosporangium</taxon>
    </lineage>
</organism>
<dbReference type="Pfam" id="PF06197">
    <property type="entry name" value="DUF998"/>
    <property type="match status" value="1"/>
</dbReference>
<gene>
    <name evidence="3" type="ORF">Ssi02_16940</name>
</gene>
<evidence type="ECO:0008006" key="5">
    <source>
        <dbReference type="Google" id="ProtNLM"/>
    </source>
</evidence>
<feature type="region of interest" description="Disordered" evidence="1">
    <location>
        <begin position="157"/>
        <end position="181"/>
    </location>
</feature>
<evidence type="ECO:0000256" key="2">
    <source>
        <dbReference type="SAM" id="Phobius"/>
    </source>
</evidence>
<dbReference type="InterPro" id="IPR009339">
    <property type="entry name" value="DUF998"/>
</dbReference>
<name>A0A919RD62_9ACTN</name>
<evidence type="ECO:0000313" key="3">
    <source>
        <dbReference type="EMBL" id="GII91463.1"/>
    </source>
</evidence>
<keyword evidence="2" id="KW-0812">Transmembrane</keyword>
<dbReference type="Proteomes" id="UP000606172">
    <property type="component" value="Unassembled WGS sequence"/>
</dbReference>
<evidence type="ECO:0000256" key="1">
    <source>
        <dbReference type="SAM" id="MobiDB-lite"/>
    </source>
</evidence>
<feature type="transmembrane region" description="Helical" evidence="2">
    <location>
        <begin position="33"/>
        <end position="52"/>
    </location>
</feature>
<dbReference type="AlphaFoldDB" id="A0A919RD62"/>
<sequence>MIDLAYAVGSLVLAGGCLAVAYRLALSEPVRGAASRVLLVAVAAGLVLAVIFPEGPGPGTEIHPWATALVVTGLPCAAWMLARGRAPHMLWWVLRAASVSAVLLLAVMLAARPGSVLSDLLVGTAPMDLLERALVVVELVLVPLMAFAVFRPPAQPAPENHHDTRPLNSLARPSLHGFDQQ</sequence>
<feature type="transmembrane region" description="Helical" evidence="2">
    <location>
        <begin position="129"/>
        <end position="150"/>
    </location>
</feature>
<feature type="transmembrane region" description="Helical" evidence="2">
    <location>
        <begin position="89"/>
        <end position="109"/>
    </location>
</feature>
<keyword evidence="2" id="KW-1133">Transmembrane helix</keyword>
<feature type="transmembrane region" description="Helical" evidence="2">
    <location>
        <begin position="64"/>
        <end position="82"/>
    </location>
</feature>
<dbReference type="EMBL" id="BOOW01000009">
    <property type="protein sequence ID" value="GII91463.1"/>
    <property type="molecule type" value="Genomic_DNA"/>
</dbReference>
<accession>A0A919RD62</accession>
<protein>
    <recommendedName>
        <fullName evidence="5">DUF998 domain-containing protein</fullName>
    </recommendedName>
</protein>
<proteinExistence type="predicted"/>
<evidence type="ECO:0000313" key="4">
    <source>
        <dbReference type="Proteomes" id="UP000606172"/>
    </source>
</evidence>
<reference evidence="3" key="1">
    <citation type="submission" date="2021-01" db="EMBL/GenBank/DDBJ databases">
        <title>Whole genome shotgun sequence of Sinosporangium siamense NBRC 109515.</title>
        <authorList>
            <person name="Komaki H."/>
            <person name="Tamura T."/>
        </authorList>
    </citation>
    <scope>NUCLEOTIDE SEQUENCE</scope>
    <source>
        <strain evidence="3">NBRC 109515</strain>
    </source>
</reference>
<keyword evidence="2" id="KW-0472">Membrane</keyword>
<comment type="caution">
    <text evidence="3">The sequence shown here is derived from an EMBL/GenBank/DDBJ whole genome shotgun (WGS) entry which is preliminary data.</text>
</comment>